<evidence type="ECO:0000313" key="5">
    <source>
        <dbReference type="Proteomes" id="UP000001194"/>
    </source>
</evidence>
<dbReference type="Proteomes" id="UP000001194">
    <property type="component" value="Unassembled WGS sequence"/>
</dbReference>
<sequence length="468" mass="51942">MNSSEEAQLVYGTQCAMYVKVAVAVVALYDHRRILRKLHKSLVCLPFATPVTTLELELNADLTNASQFELIWKKRWSIVKILFIINRYFAEGLILYACVYPPTPLDFIMGLKAEAFTVSRQLPCEGGSMGEHSVNLVNASILFPLIAFIVGGVNVFVWSRLAEGLMFANSRSAVAGSRSLQMTSGTRIGGSRSAPRYQSGDPRFEPSNTLILKFWIVSKTTGNFTLVELGGAWWSGRWRGGFGTSAQYSFFPPLDLRHNPKIFSPLMTLCIYGNRGRERLWAFKVVRNVHVESGHYHFPSPSYVHMDTMLGYSFASFTQQAKFQTYVQAFPNQSRSRLRFFMTTVALIWRKKWSLVNIFFIISRQANPGFVEVLILQFSPKNVSQECITASKVQGWGCHIMIWSMQAHGGSNPGPPPSLGPSSSRPPGPPPSGLPPPPDILSSSGFPSPSLLSPRDLNLGIGDLCSSN</sequence>
<proteinExistence type="predicted"/>
<reference evidence="4 5" key="1">
    <citation type="journal article" date="2008" name="Nature">
        <title>The genome of Laccaria bicolor provides insights into mycorrhizal symbiosis.</title>
        <authorList>
            <person name="Martin F."/>
            <person name="Aerts A."/>
            <person name="Ahren D."/>
            <person name="Brun A."/>
            <person name="Danchin E.G.J."/>
            <person name="Duchaussoy F."/>
            <person name="Gibon J."/>
            <person name="Kohler A."/>
            <person name="Lindquist E."/>
            <person name="Pereda V."/>
            <person name="Salamov A."/>
            <person name="Shapiro H.J."/>
            <person name="Wuyts J."/>
            <person name="Blaudez D."/>
            <person name="Buee M."/>
            <person name="Brokstein P."/>
            <person name="Canbaeck B."/>
            <person name="Cohen D."/>
            <person name="Courty P.E."/>
            <person name="Coutinho P.M."/>
            <person name="Delaruelle C."/>
            <person name="Detter J.C."/>
            <person name="Deveau A."/>
            <person name="DiFazio S."/>
            <person name="Duplessis S."/>
            <person name="Fraissinet-Tachet L."/>
            <person name="Lucic E."/>
            <person name="Frey-Klett P."/>
            <person name="Fourrey C."/>
            <person name="Feussner I."/>
            <person name="Gay G."/>
            <person name="Grimwood J."/>
            <person name="Hoegger P.J."/>
            <person name="Jain P."/>
            <person name="Kilaru S."/>
            <person name="Labbe J."/>
            <person name="Lin Y.C."/>
            <person name="Legue V."/>
            <person name="Le Tacon F."/>
            <person name="Marmeisse R."/>
            <person name="Melayah D."/>
            <person name="Montanini B."/>
            <person name="Muratet M."/>
            <person name="Nehls U."/>
            <person name="Niculita-Hirzel H."/>
            <person name="Oudot-Le Secq M.P."/>
            <person name="Peter M."/>
            <person name="Quesneville H."/>
            <person name="Rajashekar B."/>
            <person name="Reich M."/>
            <person name="Rouhier N."/>
            <person name="Schmutz J."/>
            <person name="Yin T."/>
            <person name="Chalot M."/>
            <person name="Henrissat B."/>
            <person name="Kuees U."/>
            <person name="Lucas S."/>
            <person name="Van de Peer Y."/>
            <person name="Podila G.K."/>
            <person name="Polle A."/>
            <person name="Pukkila P.J."/>
            <person name="Richardson P.M."/>
            <person name="Rouze P."/>
            <person name="Sanders I.R."/>
            <person name="Stajich J.E."/>
            <person name="Tunlid A."/>
            <person name="Tuskan G."/>
            <person name="Grigoriev I.V."/>
        </authorList>
    </citation>
    <scope>NUCLEOTIDE SEQUENCE [LARGE SCALE GENOMIC DNA]</scope>
    <source>
        <strain evidence="5">S238N-H82 / ATCC MYA-4686</strain>
    </source>
</reference>
<feature type="domain" description="DUF6533" evidence="3">
    <location>
        <begin position="18"/>
        <end position="89"/>
    </location>
</feature>
<accession>B0DBZ2</accession>
<organism evidence="5">
    <name type="scientific">Laccaria bicolor (strain S238N-H82 / ATCC MYA-4686)</name>
    <name type="common">Bicoloured deceiver</name>
    <name type="synonym">Laccaria laccata var. bicolor</name>
    <dbReference type="NCBI Taxonomy" id="486041"/>
    <lineage>
        <taxon>Eukaryota</taxon>
        <taxon>Fungi</taxon>
        <taxon>Dikarya</taxon>
        <taxon>Basidiomycota</taxon>
        <taxon>Agaricomycotina</taxon>
        <taxon>Agaricomycetes</taxon>
        <taxon>Agaricomycetidae</taxon>
        <taxon>Agaricales</taxon>
        <taxon>Agaricineae</taxon>
        <taxon>Hydnangiaceae</taxon>
        <taxon>Laccaria</taxon>
    </lineage>
</organism>
<name>B0DBZ2_LACBS</name>
<feature type="transmembrane region" description="Helical" evidence="2">
    <location>
        <begin position="141"/>
        <end position="161"/>
    </location>
</feature>
<dbReference type="EMBL" id="DS547103">
    <property type="protein sequence ID" value="EDR07803.1"/>
    <property type="molecule type" value="Genomic_DNA"/>
</dbReference>
<dbReference type="AlphaFoldDB" id="B0DBZ2"/>
<keyword evidence="5" id="KW-1185">Reference proteome</keyword>
<feature type="compositionally biased region" description="Pro residues" evidence="1">
    <location>
        <begin position="413"/>
        <end position="439"/>
    </location>
</feature>
<dbReference type="InParanoid" id="B0DBZ2"/>
<gene>
    <name evidence="4" type="ORF">LACBIDRAFT_327513</name>
</gene>
<dbReference type="GeneID" id="6077225"/>
<keyword evidence="2" id="KW-0472">Membrane</keyword>
<evidence type="ECO:0000313" key="4">
    <source>
        <dbReference type="EMBL" id="EDR07803.1"/>
    </source>
</evidence>
<feature type="transmembrane region" description="Helical" evidence="2">
    <location>
        <begin position="6"/>
        <end position="29"/>
    </location>
</feature>
<feature type="compositionally biased region" description="Low complexity" evidence="1">
    <location>
        <begin position="440"/>
        <end position="454"/>
    </location>
</feature>
<dbReference type="KEGG" id="lbc:LACBIDRAFT_327513"/>
<keyword evidence="2" id="KW-1133">Transmembrane helix</keyword>
<keyword evidence="2" id="KW-0812">Transmembrane</keyword>
<feature type="region of interest" description="Disordered" evidence="1">
    <location>
        <begin position="409"/>
        <end position="468"/>
    </location>
</feature>
<dbReference type="RefSeq" id="XP_001881592.1">
    <property type="nucleotide sequence ID" value="XM_001881557.1"/>
</dbReference>
<dbReference type="OrthoDB" id="3023425at2759"/>
<protein>
    <submittedName>
        <fullName evidence="4">Hypothetical proline-rich protein</fullName>
    </submittedName>
</protein>
<evidence type="ECO:0000259" key="3">
    <source>
        <dbReference type="Pfam" id="PF20151"/>
    </source>
</evidence>
<evidence type="ECO:0000256" key="2">
    <source>
        <dbReference type="SAM" id="Phobius"/>
    </source>
</evidence>
<dbReference type="Pfam" id="PF20151">
    <property type="entry name" value="DUF6533"/>
    <property type="match status" value="1"/>
</dbReference>
<dbReference type="HOGENOM" id="CLU_584029_0_0_1"/>
<evidence type="ECO:0000256" key="1">
    <source>
        <dbReference type="SAM" id="MobiDB-lite"/>
    </source>
</evidence>
<dbReference type="InterPro" id="IPR045340">
    <property type="entry name" value="DUF6533"/>
</dbReference>